<dbReference type="AlphaFoldDB" id="A0A8H3ENX0"/>
<evidence type="ECO:0008006" key="4">
    <source>
        <dbReference type="Google" id="ProtNLM"/>
    </source>
</evidence>
<protein>
    <recommendedName>
        <fullName evidence="4">Phenylalanine ammonia-lyase</fullName>
    </recommendedName>
</protein>
<reference evidence="2" key="1">
    <citation type="submission" date="2021-03" db="EMBL/GenBank/DDBJ databases">
        <authorList>
            <person name="Tagirdzhanova G."/>
        </authorList>
    </citation>
    <scope>NUCLEOTIDE SEQUENCE</scope>
</reference>
<dbReference type="InterPro" id="IPR001106">
    <property type="entry name" value="Aromatic_Lyase"/>
</dbReference>
<dbReference type="InterPro" id="IPR024083">
    <property type="entry name" value="Fumarase/histidase_N"/>
</dbReference>
<evidence type="ECO:0000256" key="1">
    <source>
        <dbReference type="ARBA" id="ARBA00007238"/>
    </source>
</evidence>
<dbReference type="Pfam" id="PF00221">
    <property type="entry name" value="Lyase_aromatic"/>
    <property type="match status" value="2"/>
</dbReference>
<dbReference type="EMBL" id="CAJPDS010000008">
    <property type="protein sequence ID" value="CAF9909964.1"/>
    <property type="molecule type" value="Genomic_DNA"/>
</dbReference>
<organism evidence="2 3">
    <name type="scientific">Heterodermia speciosa</name>
    <dbReference type="NCBI Taxonomy" id="116794"/>
    <lineage>
        <taxon>Eukaryota</taxon>
        <taxon>Fungi</taxon>
        <taxon>Dikarya</taxon>
        <taxon>Ascomycota</taxon>
        <taxon>Pezizomycotina</taxon>
        <taxon>Lecanoromycetes</taxon>
        <taxon>OSLEUM clade</taxon>
        <taxon>Lecanoromycetidae</taxon>
        <taxon>Caliciales</taxon>
        <taxon>Physciaceae</taxon>
        <taxon>Heterodermia</taxon>
    </lineage>
</organism>
<dbReference type="GO" id="GO:0003824">
    <property type="term" value="F:catalytic activity"/>
    <property type="evidence" value="ECO:0007669"/>
    <property type="project" value="InterPro"/>
</dbReference>
<name>A0A8H3ENX0_9LECA</name>
<keyword evidence="3" id="KW-1185">Reference proteome</keyword>
<comment type="caution">
    <text evidence="2">The sequence shown here is derived from an EMBL/GenBank/DDBJ whole genome shotgun (WGS) entry which is preliminary data.</text>
</comment>
<proteinExistence type="inferred from homology"/>
<dbReference type="Gene3D" id="1.20.200.10">
    <property type="entry name" value="Fumarase/aspartase (Central domain)"/>
    <property type="match status" value="1"/>
</dbReference>
<dbReference type="Proteomes" id="UP000664521">
    <property type="component" value="Unassembled WGS sequence"/>
</dbReference>
<sequence>MAVSMPSFTDLVLSQWRDPSLPTKATLAVDGRSLTIAAVVEVSRQLKHVELTSESINAIEVCSKIIPEKVAKGHVIYGVNTGFGGSADTGSNDVERVQQSLISHLTCGIAADGKQQAVLKSDGHLYQNNGDLKERRQRTLIKSSLPLNDTCTPESWARASIIIRLNTLSSGASGIRVDIVQSLLNHLNKDVVPQIPVRGSISASGDLSALAWIGAVMEGKSSATASAGPRDVDGARRVKRADIALDEAGIAPISLHPKKASPSSTARPAVAGADGDERGVALRGSDESFEPFIAQVRPRPGQVDSARNIKAFLDGTAIRYAQPASQWIGPVLEDFCLAHDQLTIELNSVTDNPLIETATGRVFHGGNFQARAVTGREMGI</sequence>
<dbReference type="InterPro" id="IPR008948">
    <property type="entry name" value="L-Aspartase-like"/>
</dbReference>
<dbReference type="OrthoDB" id="10051290at2759"/>
<gene>
    <name evidence="2" type="ORF">HETSPECPRED_009569</name>
</gene>
<evidence type="ECO:0000313" key="2">
    <source>
        <dbReference type="EMBL" id="CAF9909964.1"/>
    </source>
</evidence>
<comment type="similarity">
    <text evidence="1">Belongs to the PAL/histidase family.</text>
</comment>
<dbReference type="Gene3D" id="1.10.275.10">
    <property type="entry name" value="Fumarase/aspartase (N-terminal domain)"/>
    <property type="match status" value="1"/>
</dbReference>
<accession>A0A8H3ENX0</accession>
<dbReference type="SUPFAM" id="SSF48557">
    <property type="entry name" value="L-aspartase-like"/>
    <property type="match status" value="1"/>
</dbReference>
<dbReference type="PANTHER" id="PTHR10362">
    <property type="entry name" value="HISTIDINE AMMONIA-LYASE"/>
    <property type="match status" value="1"/>
</dbReference>
<evidence type="ECO:0000313" key="3">
    <source>
        <dbReference type="Proteomes" id="UP000664521"/>
    </source>
</evidence>